<proteinExistence type="predicted"/>
<organism evidence="1">
    <name type="scientific">Siphoviridae sp. ctyU16</name>
    <dbReference type="NCBI Taxonomy" id="2827976"/>
    <lineage>
        <taxon>Viruses</taxon>
        <taxon>Duplodnaviria</taxon>
        <taxon>Heunggongvirae</taxon>
        <taxon>Uroviricota</taxon>
        <taxon>Caudoviricetes</taxon>
    </lineage>
</organism>
<dbReference type="EMBL" id="BK032868">
    <property type="protein sequence ID" value="DAF64835.1"/>
    <property type="molecule type" value="Genomic_DNA"/>
</dbReference>
<sequence>MTGRGQNRPLFPQRFSVISHVMEKTIEMTGIEAMQWAREMSKIPQGDFTICFFPYSRIQGMAGEQMIVKEHCKWRTQLPQDCFKVDAENFFLFEDQEGNPKMCYRILIRYMGFPQDGYKLHKINWL</sequence>
<accession>A0A8S5TNX8</accession>
<reference evidence="1" key="1">
    <citation type="journal article" date="2021" name="Proc. Natl. Acad. Sci. U.S.A.">
        <title>A Catalog of Tens of Thousands of Viruses from Human Metagenomes Reveals Hidden Associations with Chronic Diseases.</title>
        <authorList>
            <person name="Tisza M.J."/>
            <person name="Buck C.B."/>
        </authorList>
    </citation>
    <scope>NUCLEOTIDE SEQUENCE</scope>
    <source>
        <strain evidence="1">CtyU16</strain>
    </source>
</reference>
<name>A0A8S5TNX8_9CAUD</name>
<protein>
    <submittedName>
        <fullName evidence="1">Uncharacterized protein</fullName>
    </submittedName>
</protein>
<evidence type="ECO:0000313" key="1">
    <source>
        <dbReference type="EMBL" id="DAF64835.1"/>
    </source>
</evidence>